<proteinExistence type="predicted"/>
<feature type="domain" description="Homing endonuclease LAGLIDADG" evidence="1">
    <location>
        <begin position="9"/>
        <end position="106"/>
    </location>
</feature>
<evidence type="ECO:0000313" key="2">
    <source>
        <dbReference type="EMBL" id="SNB69739.1"/>
    </source>
</evidence>
<reference evidence="3" key="1">
    <citation type="submission" date="2017-06" db="EMBL/GenBank/DDBJ databases">
        <authorList>
            <person name="Varghese N."/>
            <person name="Submissions S."/>
        </authorList>
    </citation>
    <scope>NUCLEOTIDE SEQUENCE [LARGE SCALE GENOMIC DNA]</scope>
    <source>
        <strain evidence="3">JAD2</strain>
    </source>
</reference>
<organism evidence="2 3">
    <name type="scientific">Thermoflexus hugenholtzii JAD2</name>
    <dbReference type="NCBI Taxonomy" id="877466"/>
    <lineage>
        <taxon>Bacteria</taxon>
        <taxon>Bacillati</taxon>
        <taxon>Chloroflexota</taxon>
        <taxon>Thermoflexia</taxon>
        <taxon>Thermoflexales</taxon>
        <taxon>Thermoflexaceae</taxon>
        <taxon>Thermoflexus</taxon>
    </lineage>
</organism>
<gene>
    <name evidence="2" type="ORF">SAMN02746019_00010820</name>
</gene>
<dbReference type="InParanoid" id="A0A212RBZ6"/>
<keyword evidence="2" id="KW-0255">Endonuclease</keyword>
<keyword evidence="2" id="KW-0540">Nuclease</keyword>
<dbReference type="InterPro" id="IPR051289">
    <property type="entry name" value="LAGLIDADG_Endonuclease"/>
</dbReference>
<accession>A0A212RBZ6</accession>
<evidence type="ECO:0000259" key="1">
    <source>
        <dbReference type="Pfam" id="PF00961"/>
    </source>
</evidence>
<dbReference type="AlphaFoldDB" id="A0A212RBZ6"/>
<protein>
    <submittedName>
        <fullName evidence="2">LAGLIDADG endonuclease</fullName>
    </submittedName>
</protein>
<dbReference type="PANTHER" id="PTHR36181">
    <property type="entry name" value="INTRON-ENCODED ENDONUCLEASE AI3-RELATED"/>
    <property type="match status" value="1"/>
</dbReference>
<evidence type="ECO:0000313" key="3">
    <source>
        <dbReference type="Proteomes" id="UP000197025"/>
    </source>
</evidence>
<keyword evidence="2" id="KW-0378">Hydrolase</keyword>
<dbReference type="PANTHER" id="PTHR36181:SF4">
    <property type="entry name" value="LAGLIDADG ENDONUCLEASE"/>
    <property type="match status" value="1"/>
</dbReference>
<name>A0A212RBZ6_9CHLR</name>
<keyword evidence="3" id="KW-1185">Reference proteome</keyword>
<dbReference type="EMBL" id="FYEK01000044">
    <property type="protein sequence ID" value="SNB69739.1"/>
    <property type="molecule type" value="Genomic_DNA"/>
</dbReference>
<dbReference type="Pfam" id="PF00961">
    <property type="entry name" value="LAGLIDADG_1"/>
    <property type="match status" value="1"/>
</dbReference>
<dbReference type="SUPFAM" id="SSF55608">
    <property type="entry name" value="Homing endonucleases"/>
    <property type="match status" value="1"/>
</dbReference>
<dbReference type="InterPro" id="IPR027434">
    <property type="entry name" value="Homing_endonucl"/>
</dbReference>
<dbReference type="Proteomes" id="UP000197025">
    <property type="component" value="Unassembled WGS sequence"/>
</dbReference>
<sequence length="149" mass="17766">MDLSPDWVVGFVDGEGCFHVSITRHPSLKVGYQVLPEFVVVRHRRDIQVLYALKRFFRCGVVRPNHEDRYAYRVRQLECLERICEFFLQHPLKTRKNVEMRRFRRILLLIKQGRHRTREGLLEIIEIASRMNAADRPALERIRQELLAG</sequence>
<dbReference type="InterPro" id="IPR004860">
    <property type="entry name" value="LAGLIDADG_dom"/>
</dbReference>
<dbReference type="Gene3D" id="3.10.28.10">
    <property type="entry name" value="Homing endonucleases"/>
    <property type="match status" value="1"/>
</dbReference>
<dbReference type="GO" id="GO:0004519">
    <property type="term" value="F:endonuclease activity"/>
    <property type="evidence" value="ECO:0007669"/>
    <property type="project" value="UniProtKB-KW"/>
</dbReference>